<dbReference type="Pfam" id="PF12796">
    <property type="entry name" value="Ank_2"/>
    <property type="match status" value="1"/>
</dbReference>
<organism evidence="7 8">
    <name type="scientific">Reticulomyxa filosa</name>
    <dbReference type="NCBI Taxonomy" id="46433"/>
    <lineage>
        <taxon>Eukaryota</taxon>
        <taxon>Sar</taxon>
        <taxon>Rhizaria</taxon>
        <taxon>Retaria</taxon>
        <taxon>Foraminifera</taxon>
        <taxon>Monothalamids</taxon>
        <taxon>Reticulomyxidae</taxon>
        <taxon>Reticulomyxa</taxon>
    </lineage>
</organism>
<dbReference type="AlphaFoldDB" id="X6MF07"/>
<feature type="repeat" description="ANK" evidence="3">
    <location>
        <begin position="119"/>
        <end position="147"/>
    </location>
</feature>
<feature type="region of interest" description="Disordered" evidence="5">
    <location>
        <begin position="1"/>
        <end position="50"/>
    </location>
</feature>
<evidence type="ECO:0000256" key="5">
    <source>
        <dbReference type="SAM" id="MobiDB-lite"/>
    </source>
</evidence>
<feature type="repeat" description="ANK" evidence="3">
    <location>
        <begin position="151"/>
        <end position="183"/>
    </location>
</feature>
<dbReference type="Pfam" id="PF00023">
    <property type="entry name" value="Ank"/>
    <property type="match status" value="2"/>
</dbReference>
<dbReference type="InterPro" id="IPR002110">
    <property type="entry name" value="Ankyrin_rpt"/>
</dbReference>
<evidence type="ECO:0000256" key="3">
    <source>
        <dbReference type="PROSITE-ProRule" id="PRU00023"/>
    </source>
</evidence>
<accession>X6MF07</accession>
<sequence length="515" mass="59677">MNKKSLQLLLHIQKPTSSEASSSASSSSQGHKTDVSELDKSKQEGMNRLKQSIRNNKFLRACESGNVEIVKEMLRTQFDPYTTGKKKKQMPKESSASALSAENRLMTTMLNLEVEDKRNGRTPLVHAAANGYVHVVLELLQRNIDLEHCCDGSTPLYWAASRGHVEVVHELLMYGANPNAVNLKGWTAIMNASYFGHLEIVKCLLKYDDVFFFFYFFLFINSEEEADVYTYGKNGTPLIYSVQNGHEKISQMLLLYVADPFHKDNNGKCALDYAEEKSAQDCHHFALFMQQAGKLYSSLCQLVQPGYLYTYIHIYIYIYIYVYMYIYLTHKHIQKDAMRKVLRKYKELHHRYPRVRQQLKSVSYMRELGNAEMEINEFCEVLCTQLNEYLLQMNDSAKGGGDKSKTTDSNGAKTKEKEQVLKAFEMDIENVQQNRNSLNTSLQEMHHTYQKNEEKYRELAQRELEIELELEALKKQLEQTQTNKNKLKKEKDDIKIAMQNLYNTLDHTEKELNGE</sequence>
<dbReference type="Gene3D" id="1.25.40.20">
    <property type="entry name" value="Ankyrin repeat-containing domain"/>
    <property type="match status" value="2"/>
</dbReference>
<protein>
    <submittedName>
        <fullName evidence="7">Ankyrin repeat protein</fullName>
    </submittedName>
</protein>
<dbReference type="PANTHER" id="PTHR24171">
    <property type="entry name" value="ANKYRIN REPEAT DOMAIN-CONTAINING PROTEIN 39-RELATED"/>
    <property type="match status" value="1"/>
</dbReference>
<dbReference type="SMART" id="SM00248">
    <property type="entry name" value="ANK"/>
    <property type="match status" value="5"/>
</dbReference>
<keyword evidence="6" id="KW-0472">Membrane</keyword>
<dbReference type="PROSITE" id="PS50088">
    <property type="entry name" value="ANK_REPEAT"/>
    <property type="match status" value="2"/>
</dbReference>
<feature type="coiled-coil region" evidence="4">
    <location>
        <begin position="414"/>
        <end position="511"/>
    </location>
</feature>
<reference evidence="7 8" key="1">
    <citation type="journal article" date="2013" name="Curr. Biol.">
        <title>The Genome of the Foraminiferan Reticulomyxa filosa.</title>
        <authorList>
            <person name="Glockner G."/>
            <person name="Hulsmann N."/>
            <person name="Schleicher M."/>
            <person name="Noegel A.A."/>
            <person name="Eichinger L."/>
            <person name="Gallinger C."/>
            <person name="Pawlowski J."/>
            <person name="Sierra R."/>
            <person name="Euteneuer U."/>
            <person name="Pillet L."/>
            <person name="Moustafa A."/>
            <person name="Platzer M."/>
            <person name="Groth M."/>
            <person name="Szafranski K."/>
            <person name="Schliwa M."/>
        </authorList>
    </citation>
    <scope>NUCLEOTIDE SEQUENCE [LARGE SCALE GENOMIC DNA]</scope>
</reference>
<dbReference type="InterPro" id="IPR036770">
    <property type="entry name" value="Ankyrin_rpt-contain_sf"/>
</dbReference>
<keyword evidence="1" id="KW-0677">Repeat</keyword>
<keyword evidence="6" id="KW-1133">Transmembrane helix</keyword>
<dbReference type="Proteomes" id="UP000023152">
    <property type="component" value="Unassembled WGS sequence"/>
</dbReference>
<evidence type="ECO:0000256" key="6">
    <source>
        <dbReference type="SAM" id="Phobius"/>
    </source>
</evidence>
<dbReference type="PROSITE" id="PS50297">
    <property type="entry name" value="ANK_REP_REGION"/>
    <property type="match status" value="2"/>
</dbReference>
<keyword evidence="2 3" id="KW-0040">ANK repeat</keyword>
<dbReference type="SUPFAM" id="SSF48403">
    <property type="entry name" value="Ankyrin repeat"/>
    <property type="match status" value="1"/>
</dbReference>
<dbReference type="EMBL" id="ASPP01021841">
    <property type="protein sequence ID" value="ETO11992.1"/>
    <property type="molecule type" value="Genomic_DNA"/>
</dbReference>
<comment type="caution">
    <text evidence="7">The sequence shown here is derived from an EMBL/GenBank/DDBJ whole genome shotgun (WGS) entry which is preliminary data.</text>
</comment>
<gene>
    <name evidence="7" type="ORF">RFI_25383</name>
</gene>
<keyword evidence="4" id="KW-0175">Coiled coil</keyword>
<feature type="transmembrane region" description="Helical" evidence="6">
    <location>
        <begin position="308"/>
        <end position="328"/>
    </location>
</feature>
<proteinExistence type="predicted"/>
<feature type="compositionally biased region" description="Low complexity" evidence="5">
    <location>
        <begin position="17"/>
        <end position="28"/>
    </location>
</feature>
<keyword evidence="6" id="KW-0812">Transmembrane</keyword>
<feature type="compositionally biased region" description="Basic and acidic residues" evidence="5">
    <location>
        <begin position="31"/>
        <end position="47"/>
    </location>
</feature>
<dbReference type="OrthoDB" id="20872at2759"/>
<evidence type="ECO:0000313" key="8">
    <source>
        <dbReference type="Proteomes" id="UP000023152"/>
    </source>
</evidence>
<evidence type="ECO:0000256" key="4">
    <source>
        <dbReference type="SAM" id="Coils"/>
    </source>
</evidence>
<name>X6MF07_RETFI</name>
<evidence type="ECO:0000256" key="1">
    <source>
        <dbReference type="ARBA" id="ARBA00022737"/>
    </source>
</evidence>
<evidence type="ECO:0000313" key="7">
    <source>
        <dbReference type="EMBL" id="ETO11992.1"/>
    </source>
</evidence>
<keyword evidence="8" id="KW-1185">Reference proteome</keyword>
<evidence type="ECO:0000256" key="2">
    <source>
        <dbReference type="ARBA" id="ARBA00023043"/>
    </source>
</evidence>